<dbReference type="InterPro" id="IPR013785">
    <property type="entry name" value="Aldolase_TIM"/>
</dbReference>
<feature type="region of interest" description="Disordered" evidence="21">
    <location>
        <begin position="908"/>
        <end position="932"/>
    </location>
</feature>
<feature type="domain" description="Glutamine amidotransferase type-2" evidence="22">
    <location>
        <begin position="34"/>
        <end position="431"/>
    </location>
</feature>
<dbReference type="FunFam" id="3.20.20.70:FF:000097">
    <property type="entry name" value="Glutamate synthase, large subunit"/>
    <property type="match status" value="1"/>
</dbReference>
<keyword evidence="24" id="KW-1185">Reference proteome</keyword>
<gene>
    <name evidence="23" type="primary">gltB</name>
    <name evidence="23" type="ORF">JF290_10030</name>
</gene>
<evidence type="ECO:0000256" key="12">
    <source>
        <dbReference type="ARBA" id="ARBA00023002"/>
    </source>
</evidence>
<evidence type="ECO:0000256" key="21">
    <source>
        <dbReference type="SAM" id="MobiDB-lite"/>
    </source>
</evidence>
<evidence type="ECO:0000256" key="8">
    <source>
        <dbReference type="ARBA" id="ARBA00022643"/>
    </source>
</evidence>
<comment type="cofactor">
    <cofactor evidence="2">
        <name>[3Fe-4S] cluster</name>
        <dbReference type="ChEBI" id="CHEBI:21137"/>
    </cofactor>
</comment>
<evidence type="ECO:0000313" key="24">
    <source>
        <dbReference type="Proteomes" id="UP000619079"/>
    </source>
</evidence>
<dbReference type="GO" id="GO:0051538">
    <property type="term" value="F:3 iron, 4 sulfur cluster binding"/>
    <property type="evidence" value="ECO:0007669"/>
    <property type="project" value="UniProtKB-KW"/>
</dbReference>
<sequence>MTKYDADWVRAEEAKRKWLAENGMYSETEEHSSCGVGLVVSVDGSKSRKVVEAGIDALKAIWHRGAVDADGKTGDGAGIHVQIPVPFFYDQIERTGHDPHKDQLMAVGQVFLPRTDFGAQEKCRTIVETEVLRMGYYIYGWRHVPVDVTCLGEKANATRPEIEQIILSNSKGVDEETFERELYVIRRRIEKAAAAAGITGLYIASLSCRSIIYKGMMLAEQVAVFYPDLMDARFESAFAIYHQRYSTNTFPQWWLAQPFRMLAHNGEINTLKGNINWMKSHEIRMASATFGDMAEDIKPIIASGSSDSAALDSVFEVLVRAGRSAPMAKTMLVPESWSKQAVELPQAWRDMYSYCNSVMEPWDGPAALAMTDGRWVCAGLDRNGLRPMRYVVTGDGLVIAGSEAGMVPVDESRVVEKGALGPGQLLAVDMEEGKLYHDTEIKDRLAAARPFGEWVGRINDADEMLAGVSEAPLFTGGELRKRQIAAGYTIEELEQILAPMAEDGKETLASMGDDTPSAVLSKMYRPLSHFFRQNFSQVTNPPIDSLREYRVMSLKTRFGNLKNVLDEDSSQTEIVVLESPFVGNAQFDALVQQFNAPMVEIDCSFAPGTGALSAGLARIRSEAEDAVRSGAGHLVLTDQHSGPGRVAMPMILATSAVHSWLTRNGLRTFCSLNVRSAECIDPHYFAVLIGCGATVVNAYLAEDSIADRIERGLLDGTLTEAIKRYREAIDQGLLKIMAKMGISVVSSYRGGLNFEAVGLSRAMCAEYFPGMTSRISGIGVSGIQHKAEEIHARGWDSGLDVLPIGGFYKARSSGEKHAWEATSMHMMQMACNRASFELWKQYSAKMQSNPPIHLRDLLDIKPLGKPIPIEEVESITSIRKRFVTPGMSLGALSPEAHKTLNVAMNRIGAKSDSGEGGEDPAHFVPEPNGDNPSAKIKQVASGRFGVTAEYLNQCEELEIKVAQGAKPGEGGQLPGMKVTDLIARLRHSTKGVTLISPPPHHDIYSIEDLAQLIYDLKQINPRAKVTVKLVASSGVGTIAAGVAKAKADVILISGHNGGTGASPATSIKYAGLPWEMGLTEAHQVLSMNKLRDRVTLRTDGGLRTGRDIVMAAMMGAEEYGIGTAALIAMGCIMVRQCQSNTCPVGVCTQDEALRAKFTGNADKVVNLITFYAQEVRELLASIGARSLDQVIGRADLLRQVSRGSAHLDDLDLNPLLITVDGASKIVYDREKDRNAVPDTLDAEIVRDAARFLKDGEKMQLSYAVQNTHRTVGTRTSSHIVRNFGMRNAFQPDHLTVKLQGSAGQSLGAFAAPGLKLEVSGDANDYVGKGLSGGTIVVRPPQVSPLKADQNTIIGNTVLYGATDGYLFAAGRAGERFAVRNSGAKVVIEGCGSNGCEYMTGGVAVILGEIGANFGAGMTGGMAYLYDPDATAETLMNRETLVTCPVTVPHWERQLKELIERHHAETGSRKAADILQHWDLERTNFLQVCPKEMLVHLPAPLTQEEAAVPAE</sequence>
<dbReference type="CDD" id="cd02808">
    <property type="entry name" value="GltS_FMN"/>
    <property type="match status" value="1"/>
</dbReference>
<evidence type="ECO:0000256" key="16">
    <source>
        <dbReference type="ARBA" id="ARBA00023291"/>
    </source>
</evidence>
<comment type="caution">
    <text evidence="23">The sequence shown here is derived from an EMBL/GenBank/DDBJ whole genome shotgun (WGS) entry which is preliminary data.</text>
</comment>
<keyword evidence="10" id="KW-0274">FAD</keyword>
<evidence type="ECO:0000256" key="13">
    <source>
        <dbReference type="ARBA" id="ARBA00023004"/>
    </source>
</evidence>
<dbReference type="CDD" id="cd00713">
    <property type="entry name" value="GltS"/>
    <property type="match status" value="1"/>
</dbReference>
<evidence type="ECO:0000256" key="15">
    <source>
        <dbReference type="ARBA" id="ARBA00023164"/>
    </source>
</evidence>
<keyword evidence="16" id="KW-0003">3Fe-4S</keyword>
<keyword evidence="12 23" id="KW-0560">Oxidoreductase</keyword>
<evidence type="ECO:0000256" key="5">
    <source>
        <dbReference type="ARBA" id="ARBA00012079"/>
    </source>
</evidence>
<keyword evidence="6" id="KW-0028">Amino-acid biosynthesis</keyword>
<keyword evidence="8" id="KW-0288">FMN</keyword>
<dbReference type="GO" id="GO:0046872">
    <property type="term" value="F:metal ion binding"/>
    <property type="evidence" value="ECO:0007669"/>
    <property type="project" value="UniProtKB-KW"/>
</dbReference>
<evidence type="ECO:0000256" key="3">
    <source>
        <dbReference type="ARBA" id="ARBA00001974"/>
    </source>
</evidence>
<keyword evidence="13" id="KW-0408">Iron</keyword>
<dbReference type="Proteomes" id="UP000619079">
    <property type="component" value="Unassembled WGS sequence"/>
</dbReference>
<keyword evidence="15" id="KW-0314">Glutamate biosynthesis</keyword>
<keyword evidence="14" id="KW-0411">Iron-sulfur</keyword>
<evidence type="ECO:0000256" key="18">
    <source>
        <dbReference type="ARBA" id="ARBA00048151"/>
    </source>
</evidence>
<dbReference type="EC" id="1.4.1.13" evidence="5"/>
<comment type="cofactor">
    <cofactor evidence="3">
        <name>FAD</name>
        <dbReference type="ChEBI" id="CHEBI:57692"/>
    </cofactor>
</comment>
<name>A0A8J7JBT9_9RHOB</name>
<evidence type="ECO:0000256" key="19">
    <source>
        <dbReference type="ARBA" id="ARBA00072108"/>
    </source>
</evidence>
<evidence type="ECO:0000256" key="9">
    <source>
        <dbReference type="ARBA" id="ARBA00022723"/>
    </source>
</evidence>
<organism evidence="23 24">
    <name type="scientific">Sedimentitalea arenosa</name>
    <dbReference type="NCBI Taxonomy" id="2798803"/>
    <lineage>
        <taxon>Bacteria</taxon>
        <taxon>Pseudomonadati</taxon>
        <taxon>Pseudomonadota</taxon>
        <taxon>Alphaproteobacteria</taxon>
        <taxon>Rhodobacterales</taxon>
        <taxon>Paracoccaceae</taxon>
        <taxon>Sedimentitalea</taxon>
    </lineage>
</organism>
<comment type="pathway">
    <text evidence="17">Amino-acid biosynthesis; L-glutamate biosynthesis via GLT pathway; L-glutamate from 2-oxoglutarate and L-glutamine (NADP(+) route): step 1/1.</text>
</comment>
<dbReference type="Pfam" id="PF01645">
    <property type="entry name" value="Glu_synthase"/>
    <property type="match status" value="1"/>
</dbReference>
<evidence type="ECO:0000256" key="14">
    <source>
        <dbReference type="ARBA" id="ARBA00023014"/>
    </source>
</evidence>
<evidence type="ECO:0000256" key="11">
    <source>
        <dbReference type="ARBA" id="ARBA00022962"/>
    </source>
</evidence>
<dbReference type="GO" id="GO:0019676">
    <property type="term" value="P:ammonia assimilation cycle"/>
    <property type="evidence" value="ECO:0007669"/>
    <property type="project" value="TreeGrafter"/>
</dbReference>
<keyword evidence="7" id="KW-0285">Flavoprotein</keyword>
<comment type="cofactor">
    <cofactor evidence="1">
        <name>FMN</name>
        <dbReference type="ChEBI" id="CHEBI:58210"/>
    </cofactor>
</comment>
<dbReference type="InterPro" id="IPR002489">
    <property type="entry name" value="Glu_synth_asu_C"/>
</dbReference>
<dbReference type="SUPFAM" id="SSF51395">
    <property type="entry name" value="FMN-linked oxidoreductases"/>
    <property type="match status" value="1"/>
</dbReference>
<comment type="similarity">
    <text evidence="4">Belongs to the glutamate synthase family.</text>
</comment>
<dbReference type="CDD" id="cd00982">
    <property type="entry name" value="gltB_C"/>
    <property type="match status" value="1"/>
</dbReference>
<evidence type="ECO:0000256" key="17">
    <source>
        <dbReference type="ARBA" id="ARBA00037898"/>
    </source>
</evidence>
<dbReference type="NCBIfam" id="NF008730">
    <property type="entry name" value="PRK11750.1"/>
    <property type="match status" value="1"/>
</dbReference>
<evidence type="ECO:0000259" key="22">
    <source>
        <dbReference type="PROSITE" id="PS51278"/>
    </source>
</evidence>
<evidence type="ECO:0000313" key="23">
    <source>
        <dbReference type="EMBL" id="MBJ6371864.1"/>
    </source>
</evidence>
<reference evidence="23" key="1">
    <citation type="submission" date="2020-12" db="EMBL/GenBank/DDBJ databases">
        <title>Sedimentitalea sp. nov., isolated from sand in Incheon.</title>
        <authorList>
            <person name="Kim W."/>
        </authorList>
    </citation>
    <scope>NUCLEOTIDE SEQUENCE</scope>
    <source>
        <strain evidence="23">CAU 1593</strain>
    </source>
</reference>
<dbReference type="PANTHER" id="PTHR11938:SF133">
    <property type="entry name" value="GLUTAMATE SYNTHASE (NADH)"/>
    <property type="match status" value="1"/>
</dbReference>
<dbReference type="EMBL" id="JAELVR010000006">
    <property type="protein sequence ID" value="MBJ6371864.1"/>
    <property type="molecule type" value="Genomic_DNA"/>
</dbReference>
<dbReference type="FunFam" id="2.160.20.60:FF:000001">
    <property type="entry name" value="Glutamate synthase, large subunit"/>
    <property type="match status" value="1"/>
</dbReference>
<dbReference type="InterPro" id="IPR029055">
    <property type="entry name" value="Ntn_hydrolases_N"/>
</dbReference>
<dbReference type="Pfam" id="PF00310">
    <property type="entry name" value="GATase_2"/>
    <property type="match status" value="1"/>
</dbReference>
<dbReference type="Gene3D" id="3.60.20.10">
    <property type="entry name" value="Glutamine Phosphoribosylpyrophosphate, subunit 1, domain 1"/>
    <property type="match status" value="1"/>
</dbReference>
<accession>A0A8J7JBT9</accession>
<dbReference type="InterPro" id="IPR002932">
    <property type="entry name" value="Glu_synthdom"/>
</dbReference>
<dbReference type="Pfam" id="PF04898">
    <property type="entry name" value="Glu_syn_central"/>
    <property type="match status" value="1"/>
</dbReference>
<dbReference type="PANTHER" id="PTHR11938">
    <property type="entry name" value="FAD NADPH DEHYDROGENASE/OXIDOREDUCTASE"/>
    <property type="match status" value="1"/>
</dbReference>
<evidence type="ECO:0000256" key="2">
    <source>
        <dbReference type="ARBA" id="ARBA00001927"/>
    </source>
</evidence>
<dbReference type="InterPro" id="IPR017932">
    <property type="entry name" value="GATase_2_dom"/>
</dbReference>
<dbReference type="Pfam" id="PF01493">
    <property type="entry name" value="GXGXG"/>
    <property type="match status" value="1"/>
</dbReference>
<dbReference type="GO" id="GO:0004355">
    <property type="term" value="F:glutamate synthase (NADPH) activity"/>
    <property type="evidence" value="ECO:0007669"/>
    <property type="project" value="UniProtKB-EC"/>
</dbReference>
<evidence type="ECO:0000256" key="6">
    <source>
        <dbReference type="ARBA" id="ARBA00022605"/>
    </source>
</evidence>
<dbReference type="InterPro" id="IPR036485">
    <property type="entry name" value="Glu_synth_asu_C_sf"/>
</dbReference>
<protein>
    <recommendedName>
        <fullName evidence="19">Glutamate synthase [NADPH] large chain</fullName>
        <ecNumber evidence="5">1.4.1.13</ecNumber>
    </recommendedName>
    <alternativeName>
        <fullName evidence="20">Glutamate synthase subunit alpha</fullName>
    </alternativeName>
</protein>
<evidence type="ECO:0000256" key="10">
    <source>
        <dbReference type="ARBA" id="ARBA00022827"/>
    </source>
</evidence>
<dbReference type="SUPFAM" id="SSF56235">
    <property type="entry name" value="N-terminal nucleophile aminohydrolases (Ntn hydrolases)"/>
    <property type="match status" value="1"/>
</dbReference>
<keyword evidence="11" id="KW-0315">Glutamine amidotransferase</keyword>
<comment type="catalytic activity">
    <reaction evidence="18">
        <text>2 L-glutamate + NADP(+) = L-glutamine + 2-oxoglutarate + NADPH + H(+)</text>
        <dbReference type="Rhea" id="RHEA:15501"/>
        <dbReference type="ChEBI" id="CHEBI:15378"/>
        <dbReference type="ChEBI" id="CHEBI:16810"/>
        <dbReference type="ChEBI" id="CHEBI:29985"/>
        <dbReference type="ChEBI" id="CHEBI:57783"/>
        <dbReference type="ChEBI" id="CHEBI:58349"/>
        <dbReference type="ChEBI" id="CHEBI:58359"/>
        <dbReference type="EC" id="1.4.1.13"/>
    </reaction>
</comment>
<dbReference type="Gene3D" id="2.160.20.60">
    <property type="entry name" value="Glutamate synthase, alpha subunit, C-terminal domain"/>
    <property type="match status" value="1"/>
</dbReference>
<proteinExistence type="inferred from homology"/>
<dbReference type="GO" id="GO:0006537">
    <property type="term" value="P:glutamate biosynthetic process"/>
    <property type="evidence" value="ECO:0007669"/>
    <property type="project" value="UniProtKB-KW"/>
</dbReference>
<dbReference type="InterPro" id="IPR050711">
    <property type="entry name" value="ET-N_metabolism_enzyme"/>
</dbReference>
<evidence type="ECO:0000256" key="1">
    <source>
        <dbReference type="ARBA" id="ARBA00001917"/>
    </source>
</evidence>
<dbReference type="RefSeq" id="WP_199024726.1">
    <property type="nucleotide sequence ID" value="NZ_JAELVR010000006.1"/>
</dbReference>
<keyword evidence="9" id="KW-0479">Metal-binding</keyword>
<dbReference type="InterPro" id="IPR006982">
    <property type="entry name" value="Glu_synth_centr_N"/>
</dbReference>
<dbReference type="FunFam" id="3.60.20.10:FF:000001">
    <property type="entry name" value="Glutamate synthase, large subunit"/>
    <property type="match status" value="1"/>
</dbReference>
<dbReference type="PROSITE" id="PS51278">
    <property type="entry name" value="GATASE_TYPE_2"/>
    <property type="match status" value="1"/>
</dbReference>
<dbReference type="SUPFAM" id="SSF69336">
    <property type="entry name" value="Alpha subunit of glutamate synthase, C-terminal domain"/>
    <property type="match status" value="1"/>
</dbReference>
<evidence type="ECO:0000256" key="20">
    <source>
        <dbReference type="ARBA" id="ARBA00079921"/>
    </source>
</evidence>
<evidence type="ECO:0000256" key="7">
    <source>
        <dbReference type="ARBA" id="ARBA00022630"/>
    </source>
</evidence>
<evidence type="ECO:0000256" key="4">
    <source>
        <dbReference type="ARBA" id="ARBA00009716"/>
    </source>
</evidence>
<dbReference type="Gene3D" id="3.20.20.70">
    <property type="entry name" value="Aldolase class I"/>
    <property type="match status" value="2"/>
</dbReference>